<dbReference type="RefSeq" id="WP_382389200.1">
    <property type="nucleotide sequence ID" value="NZ_JBHLWI010000083.1"/>
</dbReference>
<reference evidence="1 2" key="1">
    <citation type="submission" date="2024-09" db="EMBL/GenBank/DDBJ databases">
        <authorList>
            <person name="Sun Q."/>
            <person name="Mori K."/>
        </authorList>
    </citation>
    <scope>NUCLEOTIDE SEQUENCE [LARGE SCALE GENOMIC DNA]</scope>
    <source>
        <strain evidence="1 2">CCM 7650</strain>
    </source>
</reference>
<accession>A0ABV6FZF3</accession>
<keyword evidence="2" id="KW-1185">Reference proteome</keyword>
<organism evidence="1 2">
    <name type="scientific">Fontibacter flavus</name>
    <dbReference type="NCBI Taxonomy" id="654838"/>
    <lineage>
        <taxon>Bacteria</taxon>
        <taxon>Pseudomonadati</taxon>
        <taxon>Bacteroidota</taxon>
        <taxon>Cytophagia</taxon>
        <taxon>Cytophagales</taxon>
        <taxon>Cyclobacteriaceae</taxon>
        <taxon>Fontibacter</taxon>
    </lineage>
</organism>
<evidence type="ECO:0000313" key="2">
    <source>
        <dbReference type="Proteomes" id="UP001589797"/>
    </source>
</evidence>
<sequence>MRKNILIILMGIYLIVIGAKTYENYQINSTSHTEQKVHQFYALELERKFYTP</sequence>
<dbReference type="Proteomes" id="UP001589797">
    <property type="component" value="Unassembled WGS sequence"/>
</dbReference>
<proteinExistence type="predicted"/>
<dbReference type="EMBL" id="JBHLWI010000083">
    <property type="protein sequence ID" value="MFC0264630.1"/>
    <property type="molecule type" value="Genomic_DNA"/>
</dbReference>
<comment type="caution">
    <text evidence="1">The sequence shown here is derived from an EMBL/GenBank/DDBJ whole genome shotgun (WGS) entry which is preliminary data.</text>
</comment>
<evidence type="ECO:0000313" key="1">
    <source>
        <dbReference type="EMBL" id="MFC0264630.1"/>
    </source>
</evidence>
<gene>
    <name evidence="1" type="ORF">ACFFIP_18230</name>
</gene>
<protein>
    <submittedName>
        <fullName evidence="1">Uncharacterized protein</fullName>
    </submittedName>
</protein>
<name>A0ABV6FZF3_9BACT</name>